<dbReference type="InterPro" id="IPR000093">
    <property type="entry name" value="DNA_Rcmb_RecR"/>
</dbReference>
<evidence type="ECO:0000256" key="2">
    <source>
        <dbReference type="ARBA" id="ARBA00022763"/>
    </source>
</evidence>
<dbReference type="CDD" id="cd01025">
    <property type="entry name" value="TOPRIM_recR"/>
    <property type="match status" value="1"/>
</dbReference>
<keyword evidence="3 7" id="KW-0863">Zinc-finger</keyword>
<dbReference type="Pfam" id="PF21175">
    <property type="entry name" value="RecR_C"/>
    <property type="match status" value="1"/>
</dbReference>
<dbReference type="GO" id="GO:0006281">
    <property type="term" value="P:DNA repair"/>
    <property type="evidence" value="ECO:0007669"/>
    <property type="project" value="UniProtKB-UniRule"/>
</dbReference>
<dbReference type="Proteomes" id="UP000229749">
    <property type="component" value="Unassembled WGS sequence"/>
</dbReference>
<evidence type="ECO:0000256" key="6">
    <source>
        <dbReference type="ARBA" id="ARBA00023204"/>
    </source>
</evidence>
<evidence type="ECO:0000313" key="10">
    <source>
        <dbReference type="Proteomes" id="UP000229749"/>
    </source>
</evidence>
<sequence>MRKFPEPIANLVAAFMYLPGVGPKTALRYVYSLLSLPKDQIKIFGKLIQELPESITICRQCLSHAQKELCEICASPNREKHLLCIVELSRDISTMEATQAFRGYYFVFGGTLNPLEGQTPQTLHLRQLLTHLETHPEIQEVILAFSPDVLGETTMMFLAKQLKALGKRVTRLARGLPTGASLEFADEITLGDAFKGRKEI</sequence>
<keyword evidence="4 7" id="KW-0862">Zinc</keyword>
<accession>A0A2M7XGG3</accession>
<feature type="zinc finger region" description="C4-type" evidence="7">
    <location>
        <begin position="58"/>
        <end position="73"/>
    </location>
</feature>
<dbReference type="Pfam" id="PF13662">
    <property type="entry name" value="Toprim_4"/>
    <property type="match status" value="1"/>
</dbReference>
<dbReference type="HAMAP" id="MF_00017">
    <property type="entry name" value="RecR"/>
    <property type="match status" value="1"/>
</dbReference>
<proteinExistence type="inferred from homology"/>
<evidence type="ECO:0000256" key="3">
    <source>
        <dbReference type="ARBA" id="ARBA00022771"/>
    </source>
</evidence>
<keyword evidence="1 7" id="KW-0479">Metal-binding</keyword>
<dbReference type="GO" id="GO:0003677">
    <property type="term" value="F:DNA binding"/>
    <property type="evidence" value="ECO:0007669"/>
    <property type="project" value="UniProtKB-UniRule"/>
</dbReference>
<evidence type="ECO:0000256" key="4">
    <source>
        <dbReference type="ARBA" id="ARBA00022833"/>
    </source>
</evidence>
<keyword evidence="2 7" id="KW-0227">DNA damage</keyword>
<evidence type="ECO:0000313" key="9">
    <source>
        <dbReference type="EMBL" id="PJA46963.1"/>
    </source>
</evidence>
<protein>
    <recommendedName>
        <fullName evidence="7">Recombination protein RecR</fullName>
    </recommendedName>
</protein>
<dbReference type="PANTHER" id="PTHR30446">
    <property type="entry name" value="RECOMBINATION PROTEIN RECR"/>
    <property type="match status" value="1"/>
</dbReference>
<reference evidence="10" key="1">
    <citation type="submission" date="2017-09" db="EMBL/GenBank/DDBJ databases">
        <title>Depth-based differentiation of microbial function through sediment-hosted aquifers and enrichment of novel symbionts in the deep terrestrial subsurface.</title>
        <authorList>
            <person name="Probst A.J."/>
            <person name="Ladd B."/>
            <person name="Jarett J.K."/>
            <person name="Geller-Mcgrath D.E."/>
            <person name="Sieber C.M.K."/>
            <person name="Emerson J.B."/>
            <person name="Anantharaman K."/>
            <person name="Thomas B.C."/>
            <person name="Malmstrom R."/>
            <person name="Stieglmeier M."/>
            <person name="Klingl A."/>
            <person name="Woyke T."/>
            <person name="Ryan C.M."/>
            <person name="Banfield J.F."/>
        </authorList>
    </citation>
    <scope>NUCLEOTIDE SEQUENCE [LARGE SCALE GENOMIC DNA]</scope>
</reference>
<dbReference type="PROSITE" id="PS50880">
    <property type="entry name" value="TOPRIM"/>
    <property type="match status" value="1"/>
</dbReference>
<gene>
    <name evidence="7" type="primary">recR</name>
    <name evidence="9" type="ORF">CO172_03350</name>
</gene>
<name>A0A2M7XGG3_9BACT</name>
<dbReference type="EMBL" id="PFWS01000052">
    <property type="protein sequence ID" value="PJA46963.1"/>
    <property type="molecule type" value="Genomic_DNA"/>
</dbReference>
<dbReference type="Gene3D" id="1.10.8.420">
    <property type="entry name" value="RecR Domain 1"/>
    <property type="match status" value="1"/>
</dbReference>
<dbReference type="GO" id="GO:0008270">
    <property type="term" value="F:zinc ion binding"/>
    <property type="evidence" value="ECO:0007669"/>
    <property type="project" value="UniProtKB-KW"/>
</dbReference>
<evidence type="ECO:0000256" key="1">
    <source>
        <dbReference type="ARBA" id="ARBA00022723"/>
    </source>
</evidence>
<dbReference type="NCBIfam" id="TIGR00615">
    <property type="entry name" value="recR"/>
    <property type="match status" value="1"/>
</dbReference>
<feature type="domain" description="Toprim" evidence="8">
    <location>
        <begin position="81"/>
        <end position="177"/>
    </location>
</feature>
<dbReference type="InterPro" id="IPR006171">
    <property type="entry name" value="TOPRIM_dom"/>
</dbReference>
<keyword evidence="6 7" id="KW-0234">DNA repair</keyword>
<evidence type="ECO:0000256" key="5">
    <source>
        <dbReference type="ARBA" id="ARBA00023172"/>
    </source>
</evidence>
<dbReference type="GO" id="GO:0006310">
    <property type="term" value="P:DNA recombination"/>
    <property type="evidence" value="ECO:0007669"/>
    <property type="project" value="UniProtKB-UniRule"/>
</dbReference>
<comment type="caution">
    <text evidence="9">The sequence shown here is derived from an EMBL/GenBank/DDBJ whole genome shotgun (WGS) entry which is preliminary data.</text>
</comment>
<comment type="similarity">
    <text evidence="7">Belongs to the RecR family.</text>
</comment>
<evidence type="ECO:0000256" key="7">
    <source>
        <dbReference type="HAMAP-Rule" id="MF_00017"/>
    </source>
</evidence>
<keyword evidence="5 7" id="KW-0233">DNA recombination</keyword>
<dbReference type="Gene3D" id="3.40.1360.10">
    <property type="match status" value="1"/>
</dbReference>
<dbReference type="InterPro" id="IPR023627">
    <property type="entry name" value="Rcmb_RecR"/>
</dbReference>
<dbReference type="InterPro" id="IPR034137">
    <property type="entry name" value="TOPRIM_RecR"/>
</dbReference>
<dbReference type="Gene3D" id="6.10.250.240">
    <property type="match status" value="1"/>
</dbReference>
<organism evidence="9 10">
    <name type="scientific">Candidatus Uhrbacteria bacterium CG_4_9_14_3_um_filter_36_7</name>
    <dbReference type="NCBI Taxonomy" id="1975033"/>
    <lineage>
        <taxon>Bacteria</taxon>
        <taxon>Candidatus Uhriibacteriota</taxon>
    </lineage>
</organism>
<dbReference type="PANTHER" id="PTHR30446:SF0">
    <property type="entry name" value="RECOMBINATION PROTEIN RECR"/>
    <property type="match status" value="1"/>
</dbReference>
<evidence type="ECO:0000259" key="8">
    <source>
        <dbReference type="PROSITE" id="PS50880"/>
    </source>
</evidence>
<dbReference type="AlphaFoldDB" id="A0A2M7XGG3"/>
<dbReference type="SUPFAM" id="SSF111304">
    <property type="entry name" value="Recombination protein RecR"/>
    <property type="match status" value="1"/>
</dbReference>
<dbReference type="Pfam" id="PF21176">
    <property type="entry name" value="RecR_HhH"/>
    <property type="match status" value="1"/>
</dbReference>
<comment type="function">
    <text evidence="7">May play a role in DNA repair. It seems to be involved in an RecBC-independent recombinational process of DNA repair. It may act with RecF and RecO.</text>
</comment>